<feature type="non-terminal residue" evidence="2">
    <location>
        <position position="1"/>
    </location>
</feature>
<comment type="caution">
    <text evidence="2">The sequence shown here is derived from an EMBL/GenBank/DDBJ whole genome shotgun (WGS) entry which is preliminary data.</text>
</comment>
<keyword evidence="3" id="KW-1185">Reference proteome</keyword>
<dbReference type="EMBL" id="CAJVPL010007239">
    <property type="protein sequence ID" value="CAG8668574.1"/>
    <property type="molecule type" value="Genomic_DNA"/>
</dbReference>
<name>A0A9N9E7U6_9GLOM</name>
<protein>
    <submittedName>
        <fullName evidence="2">7981_t:CDS:1</fullName>
    </submittedName>
</protein>
<feature type="region of interest" description="Disordered" evidence="1">
    <location>
        <begin position="1"/>
        <end position="20"/>
    </location>
</feature>
<evidence type="ECO:0000313" key="2">
    <source>
        <dbReference type="EMBL" id="CAG8668574.1"/>
    </source>
</evidence>
<gene>
    <name evidence="2" type="ORF">AGERDE_LOCUS12151</name>
</gene>
<accession>A0A9N9E7U6</accession>
<organism evidence="2 3">
    <name type="scientific">Ambispora gerdemannii</name>
    <dbReference type="NCBI Taxonomy" id="144530"/>
    <lineage>
        <taxon>Eukaryota</taxon>
        <taxon>Fungi</taxon>
        <taxon>Fungi incertae sedis</taxon>
        <taxon>Mucoromycota</taxon>
        <taxon>Glomeromycotina</taxon>
        <taxon>Glomeromycetes</taxon>
        <taxon>Archaeosporales</taxon>
        <taxon>Ambisporaceae</taxon>
        <taxon>Ambispora</taxon>
    </lineage>
</organism>
<evidence type="ECO:0000256" key="1">
    <source>
        <dbReference type="SAM" id="MobiDB-lite"/>
    </source>
</evidence>
<dbReference type="Proteomes" id="UP000789831">
    <property type="component" value="Unassembled WGS sequence"/>
</dbReference>
<dbReference type="AlphaFoldDB" id="A0A9N9E7U6"/>
<proteinExistence type="predicted"/>
<sequence>MLKDLIKIKKESQSASSPKQELWFENQERMKFLRLQPHSQAALEFLQKIVDTEHKEITIKYQPDEYNSAEFFNDNIPESTIVEYEGPKLEEKIGAEVEQAFFAVSPASLDIDLNNYRGE</sequence>
<evidence type="ECO:0000313" key="3">
    <source>
        <dbReference type="Proteomes" id="UP000789831"/>
    </source>
</evidence>
<feature type="compositionally biased region" description="Basic and acidic residues" evidence="1">
    <location>
        <begin position="1"/>
        <end position="12"/>
    </location>
</feature>
<reference evidence="2" key="1">
    <citation type="submission" date="2021-06" db="EMBL/GenBank/DDBJ databases">
        <authorList>
            <person name="Kallberg Y."/>
            <person name="Tangrot J."/>
            <person name="Rosling A."/>
        </authorList>
    </citation>
    <scope>NUCLEOTIDE SEQUENCE</scope>
    <source>
        <strain evidence="2">MT106</strain>
    </source>
</reference>